<feature type="region of interest" description="Disordered" evidence="2">
    <location>
        <begin position="142"/>
        <end position="181"/>
    </location>
</feature>
<feature type="domain" description="Essential protein Yae1 N-terminal" evidence="3">
    <location>
        <begin position="24"/>
        <end position="57"/>
    </location>
</feature>
<evidence type="ECO:0000259" key="3">
    <source>
        <dbReference type="Pfam" id="PF09811"/>
    </source>
</evidence>
<dbReference type="OrthoDB" id="48036at2759"/>
<protein>
    <submittedName>
        <fullName evidence="4">DUF1715-domain-containing protein</fullName>
    </submittedName>
</protein>
<proteinExistence type="inferred from homology"/>
<accession>A0A9P4IZ57</accession>
<dbReference type="PANTHER" id="PTHR28532:SF1">
    <property type="entry name" value="ORAL CANCER OVEREXPRESSED 1"/>
    <property type="match status" value="1"/>
</dbReference>
<dbReference type="InterPro" id="IPR052436">
    <property type="entry name" value="LTO1_adapter"/>
</dbReference>
<gene>
    <name evidence="4" type="ORF">K461DRAFT_246338</name>
</gene>
<dbReference type="EMBL" id="ML996091">
    <property type="protein sequence ID" value="KAF2149509.1"/>
    <property type="molecule type" value="Genomic_DNA"/>
</dbReference>
<evidence type="ECO:0000313" key="4">
    <source>
        <dbReference type="EMBL" id="KAF2149509.1"/>
    </source>
</evidence>
<name>A0A9P4IZ57_9PEZI</name>
<organism evidence="4 5">
    <name type="scientific">Myriangium duriaei CBS 260.36</name>
    <dbReference type="NCBI Taxonomy" id="1168546"/>
    <lineage>
        <taxon>Eukaryota</taxon>
        <taxon>Fungi</taxon>
        <taxon>Dikarya</taxon>
        <taxon>Ascomycota</taxon>
        <taxon>Pezizomycotina</taxon>
        <taxon>Dothideomycetes</taxon>
        <taxon>Dothideomycetidae</taxon>
        <taxon>Myriangiales</taxon>
        <taxon>Myriangiaceae</taxon>
        <taxon>Myriangium</taxon>
    </lineage>
</organism>
<evidence type="ECO:0000256" key="1">
    <source>
        <dbReference type="ARBA" id="ARBA00038090"/>
    </source>
</evidence>
<comment type="caution">
    <text evidence="4">The sequence shown here is derived from an EMBL/GenBank/DDBJ whole genome shotgun (WGS) entry which is preliminary data.</text>
</comment>
<dbReference type="PANTHER" id="PTHR28532">
    <property type="entry name" value="GEO13458P1"/>
    <property type="match status" value="1"/>
</dbReference>
<sequence length="181" mass="19926">MATHEDADPFDTILSLEDQYYAEGHALGVKDGSKAGRVEGRLFGMQKGFEKFAAMGSLAAQGAVWDARMNSSSVDVPRTISPQNDSIPAIPQNERLRKHIATLLDLTEYDSIDTNNSEEAVIEFDDRLKRGESKAKVISSILGEQNQTGNQSQIQASQPSRIRQNAQNSNMEDFGLPNRGR</sequence>
<dbReference type="InterPro" id="IPR019191">
    <property type="entry name" value="Essential_protein_Yae1_N"/>
</dbReference>
<feature type="compositionally biased region" description="Polar residues" evidence="2">
    <location>
        <begin position="142"/>
        <end position="171"/>
    </location>
</feature>
<dbReference type="AlphaFoldDB" id="A0A9P4IZ57"/>
<evidence type="ECO:0000313" key="5">
    <source>
        <dbReference type="Proteomes" id="UP000799439"/>
    </source>
</evidence>
<keyword evidence="5" id="KW-1185">Reference proteome</keyword>
<evidence type="ECO:0000256" key="2">
    <source>
        <dbReference type="SAM" id="MobiDB-lite"/>
    </source>
</evidence>
<dbReference type="Proteomes" id="UP000799439">
    <property type="component" value="Unassembled WGS sequence"/>
</dbReference>
<dbReference type="Pfam" id="PF09811">
    <property type="entry name" value="Yae1_N"/>
    <property type="match status" value="1"/>
</dbReference>
<reference evidence="4" key="1">
    <citation type="journal article" date="2020" name="Stud. Mycol.">
        <title>101 Dothideomycetes genomes: a test case for predicting lifestyles and emergence of pathogens.</title>
        <authorList>
            <person name="Haridas S."/>
            <person name="Albert R."/>
            <person name="Binder M."/>
            <person name="Bloem J."/>
            <person name="Labutti K."/>
            <person name="Salamov A."/>
            <person name="Andreopoulos B."/>
            <person name="Baker S."/>
            <person name="Barry K."/>
            <person name="Bills G."/>
            <person name="Bluhm B."/>
            <person name="Cannon C."/>
            <person name="Castanera R."/>
            <person name="Culley D."/>
            <person name="Daum C."/>
            <person name="Ezra D."/>
            <person name="Gonzalez J."/>
            <person name="Henrissat B."/>
            <person name="Kuo A."/>
            <person name="Liang C."/>
            <person name="Lipzen A."/>
            <person name="Lutzoni F."/>
            <person name="Magnuson J."/>
            <person name="Mondo S."/>
            <person name="Nolan M."/>
            <person name="Ohm R."/>
            <person name="Pangilinan J."/>
            <person name="Park H.-J."/>
            <person name="Ramirez L."/>
            <person name="Alfaro M."/>
            <person name="Sun H."/>
            <person name="Tritt A."/>
            <person name="Yoshinaga Y."/>
            <person name="Zwiers L.-H."/>
            <person name="Turgeon B."/>
            <person name="Goodwin S."/>
            <person name="Spatafora J."/>
            <person name="Crous P."/>
            <person name="Grigoriev I."/>
        </authorList>
    </citation>
    <scope>NUCLEOTIDE SEQUENCE</scope>
    <source>
        <strain evidence="4">CBS 260.36</strain>
    </source>
</reference>
<comment type="similarity">
    <text evidence="1">Belongs to the LTO1 family.</text>
</comment>